<keyword evidence="5" id="KW-1185">Reference proteome</keyword>
<dbReference type="InterPro" id="IPR023335">
    <property type="entry name" value="ATP12_ortho_dom_sf"/>
</dbReference>
<evidence type="ECO:0000256" key="1">
    <source>
        <dbReference type="ARBA" id="ARBA00008231"/>
    </source>
</evidence>
<comment type="similarity">
    <text evidence="1">Belongs to the ATP12 family.</text>
</comment>
<evidence type="ECO:0000256" key="3">
    <source>
        <dbReference type="ARBA" id="ARBA00023186"/>
    </source>
</evidence>
<dbReference type="Gene3D" id="3.30.2180.10">
    <property type="entry name" value="ATP12-like"/>
    <property type="match status" value="1"/>
</dbReference>
<dbReference type="SUPFAM" id="SSF160909">
    <property type="entry name" value="ATP12-like"/>
    <property type="match status" value="1"/>
</dbReference>
<dbReference type="EMBL" id="JAAATW010000002">
    <property type="protein sequence ID" value="NBE07572.1"/>
    <property type="molecule type" value="Genomic_DNA"/>
</dbReference>
<name>A0ABW9Y594_9RHOB</name>
<organism evidence="4 5">
    <name type="scientific">Paragemmobacter ruber</name>
    <dbReference type="NCBI Taxonomy" id="1985673"/>
    <lineage>
        <taxon>Bacteria</taxon>
        <taxon>Pseudomonadati</taxon>
        <taxon>Pseudomonadota</taxon>
        <taxon>Alphaproteobacteria</taxon>
        <taxon>Rhodobacterales</taxon>
        <taxon>Paracoccaceae</taxon>
        <taxon>Paragemmobacter</taxon>
    </lineage>
</organism>
<dbReference type="InterPro" id="IPR011419">
    <property type="entry name" value="ATP12_ATP_synth-F1-assembly"/>
</dbReference>
<gene>
    <name evidence="4" type="ORF">GU920_08490</name>
</gene>
<comment type="caution">
    <text evidence="4">The sequence shown here is derived from an EMBL/GenBank/DDBJ whole genome shotgun (WGS) entry which is preliminary data.</text>
</comment>
<proteinExistence type="inferred from homology"/>
<keyword evidence="2" id="KW-0809">Transit peptide</keyword>
<dbReference type="RefSeq" id="WP_161766611.1">
    <property type="nucleotide sequence ID" value="NZ_JAAATW010000002.1"/>
</dbReference>
<dbReference type="PANTHER" id="PTHR21013">
    <property type="entry name" value="ATP SYNTHASE MITOCHONDRIAL F1 COMPLEX ASSEMBLY FACTOR 2/ATP12 PROTEIN, MITOCHONDRIAL PRECURSOR"/>
    <property type="match status" value="1"/>
</dbReference>
<dbReference type="PANTHER" id="PTHR21013:SF10">
    <property type="entry name" value="ATP SYNTHASE MITOCHONDRIAL F1 COMPLEX ASSEMBLY FACTOR 2"/>
    <property type="match status" value="1"/>
</dbReference>
<sequence>MSGWKAKRFWQAAVAEPCAGGFTVRLDGRAVKTPAKAPLVVPTLEMAQAIAAEWDAQTGEVRPDTMPVTRAANSAIDKIVPQRAEVVAIVVAYGGSDLLCYRATGPEPLIARQAAGWDPLLGWAADVLGAELRVTSGVIPVPQPEAAVAALRDRVAAQSEFRLAALHDLVAISGSLVLGLAVTEGRLSAQEAWALSRIDETWQIEQWGEDEDAAAMEAHKRAAFDAASRFYALCG</sequence>
<evidence type="ECO:0000256" key="2">
    <source>
        <dbReference type="ARBA" id="ARBA00022946"/>
    </source>
</evidence>
<keyword evidence="3" id="KW-0143">Chaperone</keyword>
<evidence type="ECO:0000313" key="4">
    <source>
        <dbReference type="EMBL" id="NBE07572.1"/>
    </source>
</evidence>
<protein>
    <submittedName>
        <fullName evidence="4">ATPase</fullName>
    </submittedName>
</protein>
<dbReference type="Proteomes" id="UP001517376">
    <property type="component" value="Unassembled WGS sequence"/>
</dbReference>
<reference evidence="5" key="1">
    <citation type="submission" date="2020-01" db="EMBL/GenBank/DDBJ databases">
        <title>Sphingomonas sp. strain CSW-10.</title>
        <authorList>
            <person name="Chen W.-M."/>
        </authorList>
    </citation>
    <scope>NUCLEOTIDE SEQUENCE [LARGE SCALE GENOMIC DNA]</scope>
    <source>
        <strain evidence="5">CCP-1</strain>
    </source>
</reference>
<dbReference type="InterPro" id="IPR042272">
    <property type="entry name" value="ATP12_ATP_synth-F1-assembly_N"/>
</dbReference>
<evidence type="ECO:0000313" key="5">
    <source>
        <dbReference type="Proteomes" id="UP001517376"/>
    </source>
</evidence>
<dbReference type="Gene3D" id="1.10.3580.10">
    <property type="entry name" value="ATP12 ATPase"/>
    <property type="match status" value="1"/>
</dbReference>
<accession>A0ABW9Y594</accession>
<dbReference type="Pfam" id="PF07542">
    <property type="entry name" value="ATP12"/>
    <property type="match status" value="1"/>
</dbReference>